<comment type="caution">
    <text evidence="13">The sequence shown here is derived from an EMBL/GenBank/DDBJ whole genome shotgun (WGS) entry which is preliminary data.</text>
</comment>
<evidence type="ECO:0000256" key="6">
    <source>
        <dbReference type="ARBA" id="ARBA00022723"/>
    </source>
</evidence>
<dbReference type="InterPro" id="IPR005122">
    <property type="entry name" value="Uracil-DNA_glycosylase-like"/>
</dbReference>
<evidence type="ECO:0000313" key="14">
    <source>
        <dbReference type="Proteomes" id="UP001243717"/>
    </source>
</evidence>
<evidence type="ECO:0000256" key="7">
    <source>
        <dbReference type="ARBA" id="ARBA00022763"/>
    </source>
</evidence>
<dbReference type="InterPro" id="IPR051536">
    <property type="entry name" value="UDG_Type-4/5"/>
</dbReference>
<accession>A0ABU1AMA9</accession>
<keyword evidence="6" id="KW-0479">Metal-binding</keyword>
<keyword evidence="13" id="KW-0326">Glycosidase</keyword>
<dbReference type="GO" id="GO:0004844">
    <property type="term" value="F:uracil DNA N-glycosylase activity"/>
    <property type="evidence" value="ECO:0007669"/>
    <property type="project" value="UniProtKB-EC"/>
</dbReference>
<evidence type="ECO:0000256" key="5">
    <source>
        <dbReference type="ARBA" id="ARBA00022485"/>
    </source>
</evidence>
<keyword evidence="11" id="KW-0234">DNA repair</keyword>
<comment type="catalytic activity">
    <reaction evidence="1">
        <text>Hydrolyzes single-stranded DNA or mismatched double-stranded DNA and polynucleotides, releasing free uracil.</text>
        <dbReference type="EC" id="3.2.2.27"/>
    </reaction>
</comment>
<dbReference type="Gene3D" id="3.40.470.10">
    <property type="entry name" value="Uracil-DNA glycosylase-like domain"/>
    <property type="match status" value="1"/>
</dbReference>
<keyword evidence="10" id="KW-0411">Iron-sulfur</keyword>
<dbReference type="NCBIfam" id="TIGR00758">
    <property type="entry name" value="UDG_fam4"/>
    <property type="match status" value="1"/>
</dbReference>
<dbReference type="Proteomes" id="UP001243717">
    <property type="component" value="Unassembled WGS sequence"/>
</dbReference>
<dbReference type="CDD" id="cd10030">
    <property type="entry name" value="UDG-F4_TTUDGA_SPO1dp_like"/>
    <property type="match status" value="1"/>
</dbReference>
<proteinExistence type="inferred from homology"/>
<evidence type="ECO:0000259" key="12">
    <source>
        <dbReference type="SMART" id="SM00986"/>
    </source>
</evidence>
<evidence type="ECO:0000256" key="11">
    <source>
        <dbReference type="ARBA" id="ARBA00023204"/>
    </source>
</evidence>
<feature type="domain" description="Uracil-DNA glycosylase-like" evidence="12">
    <location>
        <begin position="133"/>
        <end position="288"/>
    </location>
</feature>
<dbReference type="InterPro" id="IPR005273">
    <property type="entry name" value="Ura-DNA_glyco_family4"/>
</dbReference>
<comment type="similarity">
    <text evidence="2">Belongs to the uracil-DNA glycosylase (UDG) superfamily. Type 4 (UDGa) family.</text>
</comment>
<evidence type="ECO:0000256" key="1">
    <source>
        <dbReference type="ARBA" id="ARBA00001400"/>
    </source>
</evidence>
<dbReference type="PANTHER" id="PTHR33693">
    <property type="entry name" value="TYPE-5 URACIL-DNA GLYCOSYLASE"/>
    <property type="match status" value="1"/>
</dbReference>
<dbReference type="SMART" id="SM00986">
    <property type="entry name" value="UDG"/>
    <property type="match status" value="1"/>
</dbReference>
<evidence type="ECO:0000313" key="13">
    <source>
        <dbReference type="EMBL" id="MDQ8195348.1"/>
    </source>
</evidence>
<evidence type="ECO:0000256" key="8">
    <source>
        <dbReference type="ARBA" id="ARBA00022801"/>
    </source>
</evidence>
<evidence type="ECO:0000256" key="2">
    <source>
        <dbReference type="ARBA" id="ARBA00006521"/>
    </source>
</evidence>
<keyword evidence="9" id="KW-0408">Iron</keyword>
<dbReference type="EMBL" id="JARXIC010000022">
    <property type="protein sequence ID" value="MDQ8195348.1"/>
    <property type="molecule type" value="Genomic_DNA"/>
</dbReference>
<dbReference type="PANTHER" id="PTHR33693:SF1">
    <property type="entry name" value="TYPE-4 URACIL-DNA GLYCOSYLASE"/>
    <property type="match status" value="1"/>
</dbReference>
<dbReference type="RefSeq" id="WP_308985804.1">
    <property type="nucleotide sequence ID" value="NZ_JARXIC010000022.1"/>
</dbReference>
<sequence length="310" mass="34104">MSSGLEAIANELRRLQRDGVNRVFVKDDTLDLIASKASKLAAKATTGNTAHDRRVTSAVHADLHDLIKPSTTSKDRAPAQLVEPAPAAPRLPAPPEISLPAGDSVTQLQWLQERVENCEVCRKHLSAQGQVVFGAGSHQADIFFCGEAPGTEEERTGEPAVGKAGQLLSKIISAMGLSREEVYITNILKWRPEHDKPYGNRPPTIEEMQFCLPYLQAQVQIIKPKVIVALGNAAVTGLLGPNPERKLGSVRGTWATFENIPVMITFHPSYLLRNGTLKTKRMAWEDMLLVMEKCELEINDKQRGFFLPKA</sequence>
<dbReference type="Pfam" id="PF03167">
    <property type="entry name" value="UDG"/>
    <property type="match status" value="1"/>
</dbReference>
<evidence type="ECO:0000256" key="9">
    <source>
        <dbReference type="ARBA" id="ARBA00023004"/>
    </source>
</evidence>
<keyword evidence="7" id="KW-0227">DNA damage</keyword>
<dbReference type="InterPro" id="IPR036895">
    <property type="entry name" value="Uracil-DNA_glycosylase-like_sf"/>
</dbReference>
<keyword evidence="5" id="KW-0004">4Fe-4S</keyword>
<dbReference type="SMART" id="SM00987">
    <property type="entry name" value="UreE_C"/>
    <property type="match status" value="1"/>
</dbReference>
<keyword evidence="14" id="KW-1185">Reference proteome</keyword>
<dbReference type="SUPFAM" id="SSF52141">
    <property type="entry name" value="Uracil-DNA glycosylase-like"/>
    <property type="match status" value="1"/>
</dbReference>
<protein>
    <recommendedName>
        <fullName evidence="4">Type-4 uracil-DNA glycosylase</fullName>
        <ecNumber evidence="3">3.2.2.27</ecNumber>
    </recommendedName>
</protein>
<keyword evidence="8 13" id="KW-0378">Hydrolase</keyword>
<evidence type="ECO:0000256" key="4">
    <source>
        <dbReference type="ARBA" id="ARBA00019403"/>
    </source>
</evidence>
<reference evidence="13 14" key="1">
    <citation type="submission" date="2023-04" db="EMBL/GenBank/DDBJ databases">
        <title>A novel bacteria isolated from coastal sediment.</title>
        <authorList>
            <person name="Liu X.-J."/>
            <person name="Du Z.-J."/>
        </authorList>
    </citation>
    <scope>NUCLEOTIDE SEQUENCE [LARGE SCALE GENOMIC DNA]</scope>
    <source>
        <strain evidence="13 14">SDUM461004</strain>
    </source>
</reference>
<dbReference type="EC" id="3.2.2.27" evidence="3"/>
<evidence type="ECO:0000256" key="10">
    <source>
        <dbReference type="ARBA" id="ARBA00023014"/>
    </source>
</evidence>
<organism evidence="13 14">
    <name type="scientific">Thalassobacterium sedimentorum</name>
    <dbReference type="NCBI Taxonomy" id="3041258"/>
    <lineage>
        <taxon>Bacteria</taxon>
        <taxon>Pseudomonadati</taxon>
        <taxon>Verrucomicrobiota</taxon>
        <taxon>Opitutia</taxon>
        <taxon>Puniceicoccales</taxon>
        <taxon>Coraliomargaritaceae</taxon>
        <taxon>Thalassobacterium</taxon>
    </lineage>
</organism>
<name>A0ABU1AMA9_9BACT</name>
<evidence type="ECO:0000256" key="3">
    <source>
        <dbReference type="ARBA" id="ARBA00012030"/>
    </source>
</evidence>
<gene>
    <name evidence="13" type="ORF">QEH59_13000</name>
</gene>